<comment type="caution">
    <text evidence="3">The sequence shown here is derived from an EMBL/GenBank/DDBJ whole genome shotgun (WGS) entry which is preliminary data.</text>
</comment>
<dbReference type="PRINTS" id="PR01438">
    <property type="entry name" value="UNVRSLSTRESS"/>
</dbReference>
<organism evidence="3 4">
    <name type="scientific">Pontibacter cellulosilyticus</name>
    <dbReference type="NCBI Taxonomy" id="1720253"/>
    <lineage>
        <taxon>Bacteria</taxon>
        <taxon>Pseudomonadati</taxon>
        <taxon>Bacteroidota</taxon>
        <taxon>Cytophagia</taxon>
        <taxon>Cytophagales</taxon>
        <taxon>Hymenobacteraceae</taxon>
        <taxon>Pontibacter</taxon>
    </lineage>
</organism>
<evidence type="ECO:0000259" key="2">
    <source>
        <dbReference type="Pfam" id="PF00582"/>
    </source>
</evidence>
<dbReference type="CDD" id="cd00293">
    <property type="entry name" value="USP-like"/>
    <property type="match status" value="2"/>
</dbReference>
<proteinExistence type="inferred from homology"/>
<evidence type="ECO:0000313" key="4">
    <source>
        <dbReference type="Proteomes" id="UP000603640"/>
    </source>
</evidence>
<dbReference type="EMBL" id="JACRVF010000001">
    <property type="protein sequence ID" value="MBC5991776.1"/>
    <property type="molecule type" value="Genomic_DNA"/>
</dbReference>
<dbReference type="PANTHER" id="PTHR46268">
    <property type="entry name" value="STRESS RESPONSE PROTEIN NHAX"/>
    <property type="match status" value="1"/>
</dbReference>
<dbReference type="Proteomes" id="UP000603640">
    <property type="component" value="Unassembled WGS sequence"/>
</dbReference>
<dbReference type="AlphaFoldDB" id="A0A923N3X2"/>
<feature type="domain" description="UspA" evidence="2">
    <location>
        <begin position="5"/>
        <end position="123"/>
    </location>
</feature>
<dbReference type="RefSeq" id="WP_187065762.1">
    <property type="nucleotide sequence ID" value="NZ_JACRVF010000001.1"/>
</dbReference>
<dbReference type="SUPFAM" id="SSF52402">
    <property type="entry name" value="Adenine nucleotide alpha hydrolases-like"/>
    <property type="match status" value="2"/>
</dbReference>
<dbReference type="Gene3D" id="3.40.50.12370">
    <property type="match status" value="1"/>
</dbReference>
<keyword evidence="4" id="KW-1185">Reference proteome</keyword>
<name>A0A923N3X2_9BACT</name>
<dbReference type="InterPro" id="IPR006015">
    <property type="entry name" value="Universal_stress_UspA"/>
</dbReference>
<reference evidence="3" key="1">
    <citation type="submission" date="2020-08" db="EMBL/GenBank/DDBJ databases">
        <title>Pontibacter sp. SD6 16S ribosomal RNA gene Genome sequencing and assembly.</title>
        <authorList>
            <person name="Kang M."/>
        </authorList>
    </citation>
    <scope>NUCLEOTIDE SEQUENCE</scope>
    <source>
        <strain evidence="3">SD6</strain>
    </source>
</reference>
<accession>A0A923N3X2</accession>
<evidence type="ECO:0000256" key="1">
    <source>
        <dbReference type="ARBA" id="ARBA00008791"/>
    </source>
</evidence>
<feature type="domain" description="UspA" evidence="2">
    <location>
        <begin position="148"/>
        <end position="290"/>
    </location>
</feature>
<evidence type="ECO:0000313" key="3">
    <source>
        <dbReference type="EMBL" id="MBC5991776.1"/>
    </source>
</evidence>
<protein>
    <submittedName>
        <fullName evidence="3">Universal stress protein</fullName>
    </submittedName>
</protein>
<dbReference type="PANTHER" id="PTHR46268:SF6">
    <property type="entry name" value="UNIVERSAL STRESS PROTEIN UP12"/>
    <property type="match status" value="1"/>
</dbReference>
<comment type="similarity">
    <text evidence="1">Belongs to the universal stress protein A family.</text>
</comment>
<dbReference type="Pfam" id="PF00582">
    <property type="entry name" value="Usp"/>
    <property type="match status" value="2"/>
</dbReference>
<dbReference type="InterPro" id="IPR006016">
    <property type="entry name" value="UspA"/>
</dbReference>
<sequence>MTTLKRIMVGLDLTPMDDTLIRYAAFLSAELQIDKVYFIHIVKSLDIPQELLNDLEHQQLPPDENLRQQIATRVNTAFSGINTETEVLVEEGIPLKGLLHWSKIKQIDLMLVGRKLRLRGSGVLAQKLLRLGKTGVLFVSETAEPHLNHILVSIDFSEYSEMALNRVLHSALNRPNVKVYCLHVYEVPTGYRTLGMTYEAFEERMRGFAQEKYDRLLSKFPELKDRAQFIMVRQGHDDDIGALVVMEAKRVRADMLVIGAKGLTAAAHFVLGSVTEKILRHDMDIPLLVFKKEKEEVGFLDALLS</sequence>
<gene>
    <name evidence="3" type="ORF">H8S84_02885</name>
</gene>